<feature type="domain" description="CBS" evidence="3">
    <location>
        <begin position="114"/>
        <end position="173"/>
    </location>
</feature>
<protein>
    <submittedName>
        <fullName evidence="4">Putative signal transduction protein with CBS domains</fullName>
    </submittedName>
</protein>
<dbReference type="HOGENOM" id="CLU_076812_0_0_2"/>
<dbReference type="EMBL" id="CP002278">
    <property type="protein sequence ID" value="ADP77041.1"/>
    <property type="molecule type" value="Genomic_DNA"/>
</dbReference>
<reference evidence="4 5" key="1">
    <citation type="journal article" date="2010" name="Stand. Genomic Sci.">
        <title>Complete genome sequence of Methanothermus fervidus type strain (V24S).</title>
        <authorList>
            <person name="Anderson I."/>
            <person name="Djao O.D."/>
            <person name="Misra M."/>
            <person name="Chertkov O."/>
            <person name="Nolan M."/>
            <person name="Lucas S."/>
            <person name="Lapidus A."/>
            <person name="Del Rio T.G."/>
            <person name="Tice H."/>
            <person name="Cheng J.F."/>
            <person name="Tapia R."/>
            <person name="Han C."/>
            <person name="Goodwin L."/>
            <person name="Pitluck S."/>
            <person name="Liolios K."/>
            <person name="Ivanova N."/>
            <person name="Mavromatis K."/>
            <person name="Mikhailova N."/>
            <person name="Pati A."/>
            <person name="Brambilla E."/>
            <person name="Chen A."/>
            <person name="Palaniappan K."/>
            <person name="Land M."/>
            <person name="Hauser L."/>
            <person name="Chang Y.J."/>
            <person name="Jeffries C.D."/>
            <person name="Sikorski J."/>
            <person name="Spring S."/>
            <person name="Rohde M."/>
            <person name="Eichinger K."/>
            <person name="Huber H."/>
            <person name="Wirth R."/>
            <person name="Goker M."/>
            <person name="Detter J.C."/>
            <person name="Woyke T."/>
            <person name="Bristow J."/>
            <person name="Eisen J.A."/>
            <person name="Markowitz V."/>
            <person name="Hugenholtz P."/>
            <person name="Klenk H.P."/>
            <person name="Kyrpides N.C."/>
        </authorList>
    </citation>
    <scope>NUCLEOTIDE SEQUENCE [LARGE SCALE GENOMIC DNA]</scope>
    <source>
        <strain evidence="5">ATCC 43054 / DSM 2088 / JCM 10308 / V24 S</strain>
    </source>
</reference>
<feature type="domain" description="CBS" evidence="3">
    <location>
        <begin position="177"/>
        <end position="243"/>
    </location>
</feature>
<feature type="domain" description="CBS" evidence="3">
    <location>
        <begin position="35"/>
        <end position="91"/>
    </location>
</feature>
<dbReference type="SMART" id="SM00116">
    <property type="entry name" value="CBS"/>
    <property type="match status" value="4"/>
</dbReference>
<dbReference type="InterPro" id="IPR046342">
    <property type="entry name" value="CBS_dom_sf"/>
</dbReference>
<dbReference type="PANTHER" id="PTHR43080">
    <property type="entry name" value="CBS DOMAIN-CONTAINING PROTEIN CBSX3, MITOCHONDRIAL"/>
    <property type="match status" value="1"/>
</dbReference>
<keyword evidence="5" id="KW-1185">Reference proteome</keyword>
<dbReference type="InterPro" id="IPR000644">
    <property type="entry name" value="CBS_dom"/>
</dbReference>
<dbReference type="KEGG" id="mfv:Mfer_0238"/>
<sequence>MRKKILENIGKSLDRGPVEFDTRLSDKEGDIMSIANKDVITVPPGISVKEASEIMVKNKVRRLPVVSPKNELLGIITATDIVDFLGGGEKFKIIENKYNDNFLAAVNDSIKDIMTEDAHYITNKDSIKDAVEKMLKHDVGALPVVDNENRVVGIVSERDFVFLMAGLINEEPVADYMTENPITTTPGTPIESVSKIMVRNGVRRVPIVGEKRKTPKPESEKLIGIVTSTDILKFLGNSKAFDSLTSASAFEVLSRPVSEIMQKDVIKVSITDNLGKVYELMDKNNVGGLPVVEDDQLLGIITERDLLRTIIA</sequence>
<proteinExistence type="predicted"/>
<gene>
    <name evidence="4" type="ordered locus">Mfer_0238</name>
</gene>
<evidence type="ECO:0000259" key="3">
    <source>
        <dbReference type="PROSITE" id="PS51371"/>
    </source>
</evidence>
<dbReference type="Pfam" id="PF00571">
    <property type="entry name" value="CBS"/>
    <property type="match status" value="4"/>
</dbReference>
<dbReference type="STRING" id="523846.Mfer_0238"/>
<dbReference type="PROSITE" id="PS51371">
    <property type="entry name" value="CBS"/>
    <property type="match status" value="4"/>
</dbReference>
<dbReference type="AlphaFoldDB" id="E3GXK9"/>
<evidence type="ECO:0000256" key="1">
    <source>
        <dbReference type="ARBA" id="ARBA00023122"/>
    </source>
</evidence>
<dbReference type="Gene3D" id="3.10.580.10">
    <property type="entry name" value="CBS-domain"/>
    <property type="match status" value="2"/>
</dbReference>
<dbReference type="Proteomes" id="UP000002315">
    <property type="component" value="Chromosome"/>
</dbReference>
<dbReference type="SUPFAM" id="SSF54631">
    <property type="entry name" value="CBS-domain pair"/>
    <property type="match status" value="3"/>
</dbReference>
<accession>E3GXK9</accession>
<evidence type="ECO:0000256" key="2">
    <source>
        <dbReference type="PROSITE-ProRule" id="PRU00703"/>
    </source>
</evidence>
<keyword evidence="1 2" id="KW-0129">CBS domain</keyword>
<name>E3GXK9_METFV</name>
<dbReference type="OrthoDB" id="43333at2157"/>
<feature type="domain" description="CBS" evidence="3">
    <location>
        <begin position="261"/>
        <end position="312"/>
    </location>
</feature>
<dbReference type="InterPro" id="IPR051257">
    <property type="entry name" value="Diverse_CBS-Domain"/>
</dbReference>
<evidence type="ECO:0000313" key="5">
    <source>
        <dbReference type="Proteomes" id="UP000002315"/>
    </source>
</evidence>
<evidence type="ECO:0000313" key="4">
    <source>
        <dbReference type="EMBL" id="ADP77041.1"/>
    </source>
</evidence>
<organism evidence="4 5">
    <name type="scientific">Methanothermus fervidus (strain ATCC 43054 / DSM 2088 / JCM 10308 / V24 S)</name>
    <dbReference type="NCBI Taxonomy" id="523846"/>
    <lineage>
        <taxon>Archaea</taxon>
        <taxon>Methanobacteriati</taxon>
        <taxon>Methanobacteriota</taxon>
        <taxon>Methanomada group</taxon>
        <taxon>Methanobacteria</taxon>
        <taxon>Methanobacteriales</taxon>
        <taxon>Methanothermaceae</taxon>
        <taxon>Methanothermus</taxon>
    </lineage>
</organism>
<dbReference type="PANTHER" id="PTHR43080:SF2">
    <property type="entry name" value="CBS DOMAIN-CONTAINING PROTEIN"/>
    <property type="match status" value="1"/>
</dbReference>